<keyword evidence="6" id="KW-0687">Ribonucleoprotein</keyword>
<comment type="caution">
    <text evidence="10">The sequence shown here is derived from an EMBL/GenBank/DDBJ whole genome shotgun (WGS) entry which is preliminary data.</text>
</comment>
<dbReference type="GO" id="GO:0000373">
    <property type="term" value="P:Group II intron splicing"/>
    <property type="evidence" value="ECO:0007669"/>
    <property type="project" value="InterPro"/>
</dbReference>
<keyword evidence="3 7" id="KW-0694">RNA-binding</keyword>
<evidence type="ECO:0000256" key="5">
    <source>
        <dbReference type="ARBA" id="ARBA00023187"/>
    </source>
</evidence>
<feature type="compositionally biased region" description="Low complexity" evidence="8">
    <location>
        <begin position="420"/>
        <end position="433"/>
    </location>
</feature>
<keyword evidence="11" id="KW-1185">Reference proteome</keyword>
<dbReference type="GO" id="GO:0003723">
    <property type="term" value="F:RNA binding"/>
    <property type="evidence" value="ECO:0007669"/>
    <property type="project" value="UniProtKB-UniRule"/>
</dbReference>
<accession>A0AAD8QVZ8</accession>
<evidence type="ECO:0000256" key="8">
    <source>
        <dbReference type="SAM" id="MobiDB-lite"/>
    </source>
</evidence>
<dbReference type="EMBL" id="JAUUTY010000007">
    <property type="protein sequence ID" value="KAK1609176.1"/>
    <property type="molecule type" value="Genomic_DNA"/>
</dbReference>
<feature type="compositionally biased region" description="Basic and acidic residues" evidence="8">
    <location>
        <begin position="409"/>
        <end position="419"/>
    </location>
</feature>
<dbReference type="AlphaFoldDB" id="A0AAD8QVZ8"/>
<dbReference type="SMART" id="SM01103">
    <property type="entry name" value="CRS1_YhbY"/>
    <property type="match status" value="2"/>
</dbReference>
<dbReference type="InterPro" id="IPR035920">
    <property type="entry name" value="YhbY-like_sf"/>
</dbReference>
<evidence type="ECO:0000256" key="6">
    <source>
        <dbReference type="ARBA" id="ARBA00023274"/>
    </source>
</evidence>
<feature type="domain" description="CRM" evidence="9">
    <location>
        <begin position="277"/>
        <end position="373"/>
    </location>
</feature>
<feature type="region of interest" description="Disordered" evidence="8">
    <location>
        <begin position="383"/>
        <end position="439"/>
    </location>
</feature>
<evidence type="ECO:0000256" key="4">
    <source>
        <dbReference type="ARBA" id="ARBA00022946"/>
    </source>
</evidence>
<evidence type="ECO:0000313" key="11">
    <source>
        <dbReference type="Proteomes" id="UP001231189"/>
    </source>
</evidence>
<dbReference type="InterPro" id="IPR001890">
    <property type="entry name" value="RNA-binding_CRM"/>
</dbReference>
<dbReference type="InterPro" id="IPR044599">
    <property type="entry name" value="CAF1P_plant"/>
</dbReference>
<evidence type="ECO:0000256" key="1">
    <source>
        <dbReference type="ARBA" id="ARBA00022664"/>
    </source>
</evidence>
<dbReference type="GO" id="GO:1990904">
    <property type="term" value="C:ribonucleoprotein complex"/>
    <property type="evidence" value="ECO:0007669"/>
    <property type="project" value="UniProtKB-KW"/>
</dbReference>
<keyword evidence="2" id="KW-0677">Repeat</keyword>
<dbReference type="Pfam" id="PF01985">
    <property type="entry name" value="CRS1_YhbY"/>
    <property type="match status" value="2"/>
</dbReference>
<reference evidence="10" key="1">
    <citation type="submission" date="2023-07" db="EMBL/GenBank/DDBJ databases">
        <title>A chromosome-level genome assembly of Lolium multiflorum.</title>
        <authorList>
            <person name="Chen Y."/>
            <person name="Copetti D."/>
            <person name="Kolliker R."/>
            <person name="Studer B."/>
        </authorList>
    </citation>
    <scope>NUCLEOTIDE SEQUENCE</scope>
    <source>
        <strain evidence="10">02402/16</strain>
        <tissue evidence="10">Leaf</tissue>
    </source>
</reference>
<evidence type="ECO:0000313" key="10">
    <source>
        <dbReference type="EMBL" id="KAK1609176.1"/>
    </source>
</evidence>
<dbReference type="FunFam" id="3.30.110.60:FF:000002">
    <property type="entry name" value="CRS2-associated factor 1, chloroplastic"/>
    <property type="match status" value="2"/>
</dbReference>
<keyword evidence="5" id="KW-0508">mRNA splicing</keyword>
<evidence type="ECO:0000259" key="9">
    <source>
        <dbReference type="PROSITE" id="PS51295"/>
    </source>
</evidence>
<feature type="domain" description="CRM" evidence="9">
    <location>
        <begin position="157"/>
        <end position="255"/>
    </location>
</feature>
<evidence type="ECO:0000256" key="3">
    <source>
        <dbReference type="ARBA" id="ARBA00022884"/>
    </source>
</evidence>
<keyword evidence="1" id="KW-0507">mRNA processing</keyword>
<organism evidence="10 11">
    <name type="scientific">Lolium multiflorum</name>
    <name type="common">Italian ryegrass</name>
    <name type="synonym">Lolium perenne subsp. multiflorum</name>
    <dbReference type="NCBI Taxonomy" id="4521"/>
    <lineage>
        <taxon>Eukaryota</taxon>
        <taxon>Viridiplantae</taxon>
        <taxon>Streptophyta</taxon>
        <taxon>Embryophyta</taxon>
        <taxon>Tracheophyta</taxon>
        <taxon>Spermatophyta</taxon>
        <taxon>Magnoliopsida</taxon>
        <taxon>Liliopsida</taxon>
        <taxon>Poales</taxon>
        <taxon>Poaceae</taxon>
        <taxon>BOP clade</taxon>
        <taxon>Pooideae</taxon>
        <taxon>Poodae</taxon>
        <taxon>Poeae</taxon>
        <taxon>Poeae Chloroplast Group 2 (Poeae type)</taxon>
        <taxon>Loliodinae</taxon>
        <taxon>Loliinae</taxon>
        <taxon>Lolium</taxon>
    </lineage>
</organism>
<dbReference type="SUPFAM" id="SSF75471">
    <property type="entry name" value="YhbY-like"/>
    <property type="match status" value="2"/>
</dbReference>
<dbReference type="PROSITE" id="PS51295">
    <property type="entry name" value="CRM"/>
    <property type="match status" value="2"/>
</dbReference>
<dbReference type="GO" id="GO:0006397">
    <property type="term" value="P:mRNA processing"/>
    <property type="evidence" value="ECO:0007669"/>
    <property type="project" value="UniProtKB-KW"/>
</dbReference>
<dbReference type="PANTHER" id="PTHR46247:SF2">
    <property type="entry name" value="CRS2-ASSOCIATED FACTOR 1, MITOCHONDRIAL"/>
    <property type="match status" value="1"/>
</dbReference>
<dbReference type="Gene3D" id="3.30.110.60">
    <property type="entry name" value="YhbY-like"/>
    <property type="match status" value="2"/>
</dbReference>
<name>A0AAD8QVZ8_LOLMU</name>
<proteinExistence type="predicted"/>
<dbReference type="Proteomes" id="UP001231189">
    <property type="component" value="Unassembled WGS sequence"/>
</dbReference>
<evidence type="ECO:0000256" key="2">
    <source>
        <dbReference type="ARBA" id="ARBA00022737"/>
    </source>
</evidence>
<feature type="region of interest" description="Disordered" evidence="8">
    <location>
        <begin position="28"/>
        <end position="79"/>
    </location>
</feature>
<sequence length="439" mass="49634">MLLLRRANPQRPCHRRLSSLLDRYGFVPPASLTPTQQQDTPHGGAPADADKKRRTKKPPYRPPSSLDRGGRPASHSDLPFDFRFSYTESRPDAKPIGLREPKYSPFGPGRLDRPWTGLCAPAVDTTLRSVDAEDPAPAAERDLQEARRRERERVLGEPLTLAERTFFVDKCQKNRTKRQINLGRDGLTHNMLNDIHNHWKHGEAVRVKCLGVPTVDMQNVCHELEDKTGGLIIHRQGGLLILYRGRHYHPKKRPVIPLMLWKPAEPIYPRLIKTTIEGLTVEETKAMRKKGLHVPVLTKLAKNGYYASLVLMVRDAFLADELVRIDCKGLPKSDYRKIGVKLRDLVPCILVSFDKEQIIVWRGKDYDESIQDNMQKALPSVFESESAGAVKNENGEQEETSSESAAAKNGKDEQEEKSSDWSSNEWSEGSSSDEVPDDK</sequence>
<keyword evidence="4" id="KW-0809">Transit peptide</keyword>
<dbReference type="PANTHER" id="PTHR46247">
    <property type="entry name" value="CRS2-ASSOCIATED FACTOR 1, CHLOROPLASTIC"/>
    <property type="match status" value="1"/>
</dbReference>
<protein>
    <recommendedName>
        <fullName evidence="9">CRM domain-containing protein</fullName>
    </recommendedName>
</protein>
<gene>
    <name evidence="10" type="ORF">QYE76_032849</name>
</gene>
<evidence type="ECO:0000256" key="7">
    <source>
        <dbReference type="PROSITE-ProRule" id="PRU00626"/>
    </source>
</evidence>